<dbReference type="GO" id="GO:0005739">
    <property type="term" value="C:mitochondrion"/>
    <property type="evidence" value="ECO:0007669"/>
    <property type="project" value="UniProtKB-SubCell"/>
</dbReference>
<evidence type="ECO:0000256" key="2">
    <source>
        <dbReference type="ARBA" id="ARBA00022490"/>
    </source>
</evidence>
<dbReference type="SUPFAM" id="SSF55681">
    <property type="entry name" value="Class II aaRS and biotin synthetases"/>
    <property type="match status" value="1"/>
</dbReference>
<evidence type="ECO:0000256" key="13">
    <source>
        <dbReference type="ARBA" id="ARBA00048300"/>
    </source>
</evidence>
<dbReference type="InterPro" id="IPR045864">
    <property type="entry name" value="aa-tRNA-synth_II/BPL/LPL"/>
</dbReference>
<dbReference type="Pfam" id="PF26023">
    <property type="entry name" value="ALA1"/>
    <property type="match status" value="1"/>
</dbReference>
<feature type="binding site" evidence="15">
    <location>
        <position position="767"/>
    </location>
    <ligand>
        <name>Zn(2+)</name>
        <dbReference type="ChEBI" id="CHEBI:29105"/>
    </ligand>
</feature>
<evidence type="ECO:0000256" key="9">
    <source>
        <dbReference type="ARBA" id="ARBA00022884"/>
    </source>
</evidence>
<dbReference type="HAMAP" id="MF_00036_B">
    <property type="entry name" value="Ala_tRNA_synth_B"/>
    <property type="match status" value="1"/>
</dbReference>
<keyword evidence="6 15" id="KW-0547">Nucleotide-binding</keyword>
<evidence type="ECO:0000256" key="4">
    <source>
        <dbReference type="ARBA" id="ARBA00022598"/>
    </source>
</evidence>
<keyword evidence="5 15" id="KW-0479">Metal-binding</keyword>
<dbReference type="EMBL" id="JAODAN010000008">
    <property type="protein sequence ID" value="KAK1922541.1"/>
    <property type="molecule type" value="Genomic_DNA"/>
</dbReference>
<dbReference type="Gene3D" id="2.40.30.130">
    <property type="match status" value="1"/>
</dbReference>
<evidence type="ECO:0000313" key="18">
    <source>
        <dbReference type="Proteomes" id="UP001182556"/>
    </source>
</evidence>
<proteinExistence type="inferred from homology"/>
<dbReference type="NCBIfam" id="TIGR00344">
    <property type="entry name" value="alaS"/>
    <property type="match status" value="1"/>
</dbReference>
<evidence type="ECO:0000256" key="8">
    <source>
        <dbReference type="ARBA" id="ARBA00022840"/>
    </source>
</evidence>
<dbReference type="SUPFAM" id="SSF50447">
    <property type="entry name" value="Translation proteins"/>
    <property type="match status" value="1"/>
</dbReference>
<dbReference type="PROSITE" id="PS50860">
    <property type="entry name" value="AA_TRNA_LIGASE_II_ALA"/>
    <property type="match status" value="1"/>
</dbReference>
<evidence type="ECO:0000256" key="11">
    <source>
        <dbReference type="ARBA" id="ARBA00023128"/>
    </source>
</evidence>
<dbReference type="GO" id="GO:0000049">
    <property type="term" value="F:tRNA binding"/>
    <property type="evidence" value="ECO:0007669"/>
    <property type="project" value="UniProtKB-KW"/>
</dbReference>
<dbReference type="GO" id="GO:0005524">
    <property type="term" value="F:ATP binding"/>
    <property type="evidence" value="ECO:0007669"/>
    <property type="project" value="UniProtKB-UniRule"/>
</dbReference>
<dbReference type="InterPro" id="IPR018165">
    <property type="entry name" value="Ala-tRNA-synth_IIc_core"/>
</dbReference>
<comment type="caution">
    <text evidence="17">The sequence shown here is derived from an EMBL/GenBank/DDBJ whole genome shotgun (WGS) entry which is preliminary data.</text>
</comment>
<dbReference type="GO" id="GO:0002161">
    <property type="term" value="F:aminoacyl-tRNA deacylase activity"/>
    <property type="evidence" value="ECO:0007669"/>
    <property type="project" value="TreeGrafter"/>
</dbReference>
<dbReference type="CDD" id="cd00673">
    <property type="entry name" value="AlaRS_core"/>
    <property type="match status" value="1"/>
</dbReference>
<dbReference type="Pfam" id="PF07973">
    <property type="entry name" value="tRNA_SAD"/>
    <property type="match status" value="1"/>
</dbReference>
<keyword evidence="3 15" id="KW-0820">tRNA-binding</keyword>
<dbReference type="InterPro" id="IPR050058">
    <property type="entry name" value="Ala-tRNA_ligase"/>
</dbReference>
<evidence type="ECO:0000313" key="17">
    <source>
        <dbReference type="EMBL" id="KAK1922541.1"/>
    </source>
</evidence>
<dbReference type="GO" id="GO:0004813">
    <property type="term" value="F:alanine-tRNA ligase activity"/>
    <property type="evidence" value="ECO:0007669"/>
    <property type="project" value="UniProtKB-UniRule"/>
</dbReference>
<evidence type="ECO:0000256" key="5">
    <source>
        <dbReference type="ARBA" id="ARBA00022723"/>
    </source>
</evidence>
<dbReference type="InterPro" id="IPR009000">
    <property type="entry name" value="Transl_B-barrel_sf"/>
</dbReference>
<keyword evidence="18" id="KW-1185">Reference proteome</keyword>
<keyword evidence="11 15" id="KW-0496">Mitochondrion</keyword>
<feature type="binding site" evidence="15">
    <location>
        <position position="771"/>
    </location>
    <ligand>
        <name>Zn(2+)</name>
        <dbReference type="ChEBI" id="CHEBI:29105"/>
    </ligand>
</feature>
<name>A0AAD9FNQ2_PAPLA</name>
<dbReference type="Proteomes" id="UP001182556">
    <property type="component" value="Unassembled WGS sequence"/>
</dbReference>
<dbReference type="PANTHER" id="PTHR11777:SF9">
    <property type="entry name" value="ALANINE--TRNA LIGASE, CYTOPLASMIC"/>
    <property type="match status" value="1"/>
</dbReference>
<evidence type="ECO:0000256" key="3">
    <source>
        <dbReference type="ARBA" id="ARBA00022555"/>
    </source>
</evidence>
<evidence type="ECO:0000256" key="15">
    <source>
        <dbReference type="HAMAP-Rule" id="MF_03133"/>
    </source>
</evidence>
<dbReference type="SUPFAM" id="SSF101353">
    <property type="entry name" value="Putative anticodon-binding domain of alanyl-tRNA synthetase (AlaRS)"/>
    <property type="match status" value="1"/>
</dbReference>
<dbReference type="FunFam" id="3.30.930.10:FF:000011">
    <property type="entry name" value="Alanine--tRNA ligase, cytoplasmic"/>
    <property type="match status" value="1"/>
</dbReference>
<keyword evidence="12 15" id="KW-0030">Aminoacyl-tRNA synthetase</keyword>
<accession>A0AAD9FNQ2</accession>
<dbReference type="FunFam" id="3.30.980.10:FF:000004">
    <property type="entry name" value="Alanine--tRNA ligase, cytoplasmic"/>
    <property type="match status" value="1"/>
</dbReference>
<dbReference type="PANTHER" id="PTHR11777">
    <property type="entry name" value="ALANYL-TRNA SYNTHETASE"/>
    <property type="match status" value="1"/>
</dbReference>
<evidence type="ECO:0000256" key="1">
    <source>
        <dbReference type="ARBA" id="ARBA00008429"/>
    </source>
</evidence>
<dbReference type="EC" id="6.1.1.7" evidence="15"/>
<evidence type="ECO:0000256" key="6">
    <source>
        <dbReference type="ARBA" id="ARBA00022741"/>
    </source>
</evidence>
<keyword evidence="7 15" id="KW-0862">Zinc</keyword>
<dbReference type="FunFam" id="2.40.30.130:FF:000004">
    <property type="entry name" value="Alanine--tRNA ligase"/>
    <property type="match status" value="1"/>
</dbReference>
<dbReference type="Pfam" id="PF01411">
    <property type="entry name" value="tRNA-synt_2c"/>
    <property type="match status" value="1"/>
</dbReference>
<organism evidence="17 18">
    <name type="scientific">Papiliotrema laurentii</name>
    <name type="common">Cryptococcus laurentii</name>
    <dbReference type="NCBI Taxonomy" id="5418"/>
    <lineage>
        <taxon>Eukaryota</taxon>
        <taxon>Fungi</taxon>
        <taxon>Dikarya</taxon>
        <taxon>Basidiomycota</taxon>
        <taxon>Agaricomycotina</taxon>
        <taxon>Tremellomycetes</taxon>
        <taxon>Tremellales</taxon>
        <taxon>Rhynchogastremaceae</taxon>
        <taxon>Papiliotrema</taxon>
    </lineage>
</organism>
<dbReference type="InterPro" id="IPR023033">
    <property type="entry name" value="Ala_tRNA_ligase_euk/bac"/>
</dbReference>
<keyword evidence="10 15" id="KW-0648">Protein biosynthesis</keyword>
<dbReference type="Pfam" id="PF02272">
    <property type="entry name" value="DHHA1"/>
    <property type="match status" value="1"/>
</dbReference>
<dbReference type="Gene3D" id="3.10.310.40">
    <property type="match status" value="1"/>
</dbReference>
<evidence type="ECO:0000256" key="12">
    <source>
        <dbReference type="ARBA" id="ARBA00023146"/>
    </source>
</evidence>
<evidence type="ECO:0000256" key="14">
    <source>
        <dbReference type="ARBA" id="ARBA00055137"/>
    </source>
</evidence>
<comment type="cofactor">
    <cofactor evidence="15">
        <name>Zn(2+)</name>
        <dbReference type="ChEBI" id="CHEBI:29105"/>
    </cofactor>
    <text evidence="15">Binds 1 zinc ion per subunit.</text>
</comment>
<keyword evidence="8 15" id="KW-0067">ATP-binding</keyword>
<dbReference type="InterPro" id="IPR018164">
    <property type="entry name" value="Ala-tRNA-synth_IIc_N"/>
</dbReference>
<reference evidence="17" key="1">
    <citation type="submission" date="2023-02" db="EMBL/GenBank/DDBJ databases">
        <title>Identification and recombinant expression of a fungal hydrolase from Papiliotrema laurentii that hydrolyzes apple cutin and clears colloidal polyester polyurethane.</title>
        <authorList>
            <consortium name="DOE Joint Genome Institute"/>
            <person name="Roman V.A."/>
            <person name="Bojanowski C."/>
            <person name="Crable B.R."/>
            <person name="Wagner D.N."/>
            <person name="Hung C.S."/>
            <person name="Nadeau L.J."/>
            <person name="Schratz L."/>
            <person name="Haridas S."/>
            <person name="Pangilinan J."/>
            <person name="Lipzen A."/>
            <person name="Na H."/>
            <person name="Yan M."/>
            <person name="Ng V."/>
            <person name="Grigoriev I.V."/>
            <person name="Spatafora J.W."/>
            <person name="Barlow D."/>
            <person name="Biffinger J."/>
            <person name="Kelley-Loughnane N."/>
            <person name="Varaljay V.A."/>
            <person name="Crookes-Goodson W.J."/>
        </authorList>
    </citation>
    <scope>NUCLEOTIDE SEQUENCE</scope>
    <source>
        <strain evidence="17">5307AH</strain>
    </source>
</reference>
<comment type="catalytic activity">
    <reaction evidence="13 15">
        <text>tRNA(Ala) + L-alanine + ATP = L-alanyl-tRNA(Ala) + AMP + diphosphate</text>
        <dbReference type="Rhea" id="RHEA:12540"/>
        <dbReference type="Rhea" id="RHEA-COMP:9657"/>
        <dbReference type="Rhea" id="RHEA-COMP:9923"/>
        <dbReference type="ChEBI" id="CHEBI:30616"/>
        <dbReference type="ChEBI" id="CHEBI:33019"/>
        <dbReference type="ChEBI" id="CHEBI:57972"/>
        <dbReference type="ChEBI" id="CHEBI:78442"/>
        <dbReference type="ChEBI" id="CHEBI:78497"/>
        <dbReference type="ChEBI" id="CHEBI:456215"/>
        <dbReference type="EC" id="6.1.1.7"/>
    </reaction>
</comment>
<dbReference type="InterPro" id="IPR018163">
    <property type="entry name" value="Thr/Ala-tRNA-synth_IIc_edit"/>
</dbReference>
<dbReference type="AlphaFoldDB" id="A0AAD9FNQ2"/>
<evidence type="ECO:0000259" key="16">
    <source>
        <dbReference type="PROSITE" id="PS50860"/>
    </source>
</evidence>
<dbReference type="Gene3D" id="3.30.930.10">
    <property type="entry name" value="Bira Bifunctional Protein, Domain 2"/>
    <property type="match status" value="1"/>
</dbReference>
<comment type="subcellular location">
    <subcellularLocation>
        <location evidence="15">Mitochondrion</location>
    </subcellularLocation>
    <subcellularLocation>
        <location evidence="15">Cytoplasm</location>
    </subcellularLocation>
</comment>
<dbReference type="GO" id="GO:0070143">
    <property type="term" value="P:mitochondrial alanyl-tRNA aminoacylation"/>
    <property type="evidence" value="ECO:0007669"/>
    <property type="project" value="UniProtKB-UniRule"/>
</dbReference>
<feature type="binding site" evidence="15">
    <location>
        <position position="648"/>
    </location>
    <ligand>
        <name>Zn(2+)</name>
        <dbReference type="ChEBI" id="CHEBI:29105"/>
    </ligand>
</feature>
<protein>
    <recommendedName>
        <fullName evidence="15">Alanine--tRNA ligase</fullName>
        <ecNumber evidence="15">6.1.1.7</ecNumber>
    </recommendedName>
    <alternativeName>
        <fullName evidence="15">Alanyl-tRNA synthetase</fullName>
        <shortName evidence="15">AlaRS</shortName>
    </alternativeName>
</protein>
<dbReference type="InterPro" id="IPR002318">
    <property type="entry name" value="Ala-tRNA-lgiase_IIc"/>
</dbReference>
<dbReference type="InterPro" id="IPR003156">
    <property type="entry name" value="DHHA1_dom"/>
</dbReference>
<comment type="function">
    <text evidence="14 15">Catalyzes the attachment of alanine to tRNA(Ala) in a two-step reaction: alanine is first activated by ATP to form Ala-AMP and then transferred to the acceptor end of tRNA(Ala). Also edits incorrectly charged tRNA(Ala) via its editing domain.</text>
</comment>
<keyword evidence="9 15" id="KW-0694">RNA-binding</keyword>
<dbReference type="FunFam" id="3.10.310.40:FF:000003">
    <property type="entry name" value="Alanine--tRNA ligase"/>
    <property type="match status" value="1"/>
</dbReference>
<dbReference type="Gene3D" id="3.30.980.10">
    <property type="entry name" value="Threonyl-trna Synthetase, Chain A, domain 2"/>
    <property type="match status" value="1"/>
</dbReference>
<dbReference type="InterPro" id="IPR059090">
    <property type="entry name" value="ALA1_helical"/>
</dbReference>
<feature type="domain" description="Alanyl-transfer RNA synthetases family profile" evidence="16">
    <location>
        <begin position="51"/>
        <end position="810"/>
    </location>
</feature>
<evidence type="ECO:0000256" key="7">
    <source>
        <dbReference type="ARBA" id="ARBA00022833"/>
    </source>
</evidence>
<dbReference type="GO" id="GO:0008270">
    <property type="term" value="F:zinc ion binding"/>
    <property type="evidence" value="ECO:0007669"/>
    <property type="project" value="UniProtKB-UniRule"/>
</dbReference>
<dbReference type="InterPro" id="IPR012947">
    <property type="entry name" value="tRNA_SAD"/>
</dbReference>
<dbReference type="SUPFAM" id="SSF55186">
    <property type="entry name" value="ThrRS/AlaRS common domain"/>
    <property type="match status" value="1"/>
</dbReference>
<comment type="subunit">
    <text evidence="15">Monomer.</text>
</comment>
<dbReference type="PRINTS" id="PR00980">
    <property type="entry name" value="TRNASYNTHALA"/>
</dbReference>
<dbReference type="InterPro" id="IPR018162">
    <property type="entry name" value="Ala-tRNA-ligase_IIc_anticod-bd"/>
</dbReference>
<dbReference type="SMART" id="SM00863">
    <property type="entry name" value="tRNA_SAD"/>
    <property type="match status" value="1"/>
</dbReference>
<evidence type="ECO:0000256" key="10">
    <source>
        <dbReference type="ARBA" id="ARBA00022917"/>
    </source>
</evidence>
<sequence>MPFGRIPLPRQIFHPNRLHSITTVRPTMSAATTKPQVPSSAPHPWPVPQDWPAAKVRSTFIDYFKNAPGFEHTFWPSSGVIPFDDDTLLFANAGMNQYKPLFLGTADPKSDLSKLIRAVNSQKCIRAGGKHNDLDDVGKDTYHHTFFEMLGNWSFGNYFKIGALTMAWDLLTRVYGLPKDRLYVTYFEGDAKQGLEPDTEAQQIWRDLGVPENHILPGNAKDNFWEMGATGPCGPCSEIHFDRIGGREAAHLVNADDPDVLEIWNNVFIQYNREPSGTLRSLPAKHVDTGMGFERLVSVLHNVRSNYDTDCFTPIFAKIQELTGARPYEGKLGDEDVDGVDTAYRVIADHIRTLTIAISDGGVPDKDGRGYVLRRILRRGVRYASNKMNVKIGTFFSSLVPTVVDSLSPIFPEVTKKVPELIEILNEEEASFARTLNRGEALFSRYAAAAAEEKRTVLSGKDIWRLYDTYGFPVDLTQIMAEERGLKIDEADFEKARLESLEASKAGGKAAGAVGVKLDVHDLAALEANDAVPKTDDSFKYALDDIKANIKGIYHSSNFYQSTKDIPANAPFGILLDKTNFYAEQGGQENDTGILAIDGQAEFKVEDVQVYNGYVLHIGRLEEGELKVGDEVIATYDELRRWPIRNNHTGTHILNFALREVLGDHIDQKGSLVAPSKLRFDFSHNKPVVLADLIKIEQICNDWIKKAAPVYAKEMPLQEAYKIPGLRAVFGEAYPDPVRVVSIGYPLEEIQKNIDDARWKSTSIEFCGGTHVAKTDDIKDFVITEESSIAKGIRRVVAVTGHDAHEVSRKAVEYETKLERIEQLQGKEKDAAMKPYLIELGQSGISLVKKQQLRERFDKISAEVAAAAKAKLAADQKLIGDEIKKFFTENPNESVYVGQFGIGGNPKVLSGAATTAKALGKAVYVFSPDTENGKVAHVNYLPKAILERKVLDAKVWLGEVSKIVGGKGGGKDDSASGVGSEIGKIEEAMAVAKKVYKEKVEA</sequence>
<gene>
    <name evidence="15" type="primary">ALA1</name>
    <name evidence="17" type="ORF">DB88DRAFT_495478</name>
</gene>
<feature type="binding site" evidence="15">
    <location>
        <position position="652"/>
    </location>
    <ligand>
        <name>Zn(2+)</name>
        <dbReference type="ChEBI" id="CHEBI:29105"/>
    </ligand>
</feature>
<comment type="domain">
    <text evidence="15">Consists of three domains; the N-terminal catalytic domain, the editing domain and the C-terminal C-Ala domain. The editing domain removes incorrectly charged amino acids, while the C-Ala domain, along with tRNA(Ala), serves as a bridge to cooperatively bring together the editing and aminoacylation centers thus stimulating deacylation of misacylated tRNAs.</text>
</comment>
<keyword evidence="2 15" id="KW-0963">Cytoplasm</keyword>
<keyword evidence="4 15" id="KW-0436">Ligase</keyword>
<comment type="similarity">
    <text evidence="1">Belongs to the class-II aminoacyl-tRNA synthetase family. Alax-L subfamily.</text>
</comment>